<dbReference type="RefSeq" id="WP_380013637.1">
    <property type="nucleotide sequence ID" value="NZ_JBHLYR010000058.1"/>
</dbReference>
<proteinExistence type="predicted"/>
<comment type="caution">
    <text evidence="6">The sequence shown here is derived from an EMBL/GenBank/DDBJ whole genome shotgun (WGS) entry which is preliminary data.</text>
</comment>
<evidence type="ECO:0000256" key="3">
    <source>
        <dbReference type="ARBA" id="ARBA00022741"/>
    </source>
</evidence>
<dbReference type="PROSITE" id="PS00211">
    <property type="entry name" value="ABC_TRANSPORTER_1"/>
    <property type="match status" value="1"/>
</dbReference>
<evidence type="ECO:0000313" key="7">
    <source>
        <dbReference type="Proteomes" id="UP001589733"/>
    </source>
</evidence>
<protein>
    <submittedName>
        <fullName evidence="6">Sugar ABC transporter ATP-binding protein</fullName>
    </submittedName>
</protein>
<name>A0ABV6B2A7_9DEIO</name>
<evidence type="ECO:0000256" key="2">
    <source>
        <dbReference type="ARBA" id="ARBA00022737"/>
    </source>
</evidence>
<dbReference type="CDD" id="cd03216">
    <property type="entry name" value="ABC_Carb_Monos_I"/>
    <property type="match status" value="1"/>
</dbReference>
<dbReference type="SMART" id="SM00382">
    <property type="entry name" value="AAA"/>
    <property type="match status" value="2"/>
</dbReference>
<evidence type="ECO:0000313" key="6">
    <source>
        <dbReference type="EMBL" id="MFB9993899.1"/>
    </source>
</evidence>
<dbReference type="SUPFAM" id="SSF52540">
    <property type="entry name" value="P-loop containing nucleoside triphosphate hydrolases"/>
    <property type="match status" value="2"/>
</dbReference>
<dbReference type="Proteomes" id="UP001589733">
    <property type="component" value="Unassembled WGS sequence"/>
</dbReference>
<evidence type="ECO:0000256" key="1">
    <source>
        <dbReference type="ARBA" id="ARBA00022448"/>
    </source>
</evidence>
<keyword evidence="2" id="KW-0677">Repeat</keyword>
<dbReference type="CDD" id="cd03215">
    <property type="entry name" value="ABC_Carb_Monos_II"/>
    <property type="match status" value="1"/>
</dbReference>
<dbReference type="GO" id="GO:0005524">
    <property type="term" value="F:ATP binding"/>
    <property type="evidence" value="ECO:0007669"/>
    <property type="project" value="UniProtKB-KW"/>
</dbReference>
<dbReference type="InterPro" id="IPR017871">
    <property type="entry name" value="ABC_transporter-like_CS"/>
</dbReference>
<feature type="domain" description="ABC transporter" evidence="5">
    <location>
        <begin position="17"/>
        <end position="251"/>
    </location>
</feature>
<keyword evidence="7" id="KW-1185">Reference proteome</keyword>
<dbReference type="InterPro" id="IPR003593">
    <property type="entry name" value="AAA+_ATPase"/>
</dbReference>
<dbReference type="InterPro" id="IPR027417">
    <property type="entry name" value="P-loop_NTPase"/>
</dbReference>
<keyword evidence="1" id="KW-0813">Transport</keyword>
<dbReference type="InterPro" id="IPR050107">
    <property type="entry name" value="ABC_carbohydrate_import_ATPase"/>
</dbReference>
<dbReference type="PANTHER" id="PTHR43790">
    <property type="entry name" value="CARBOHYDRATE TRANSPORT ATP-BINDING PROTEIN MG119-RELATED"/>
    <property type="match status" value="1"/>
</dbReference>
<organism evidence="6 7">
    <name type="scientific">Deinococcus oregonensis</name>
    <dbReference type="NCBI Taxonomy" id="1805970"/>
    <lineage>
        <taxon>Bacteria</taxon>
        <taxon>Thermotogati</taxon>
        <taxon>Deinococcota</taxon>
        <taxon>Deinococci</taxon>
        <taxon>Deinococcales</taxon>
        <taxon>Deinococcaceae</taxon>
        <taxon>Deinococcus</taxon>
    </lineage>
</organism>
<sequence length="520" mass="56612">MNESLNAPATALHSDWITFENVSKSFGPVEVLHDVSFGIRRGEVHALLGENGAGKSTLMKMLGGYHAPTLGGLRLDGQPLHFHSSRDAEAQGIVLIHQEFNLAEDLTVAQNVYLGHEPGGFLIDDAAMRRGAAEALARLSITLDPRTLVRHLSVPQKQLVEIAKALSRNARVLIMDEPTATLTLHETNTLLALIGQLRDSGVTVLYISHKLDEVGQIADRVTVLRDGRYVTTQNASDLTQQQMANLMVGRELEDMFPPQLPPQQQERLRVTGLSVPGWSRDLSFGVRAGEVLGFAGLVGSGRTESFEGLFGLRHHTVQNVQVDGQPRRIRNPSDAARAGLVYLSEDRKGKGLLVDFALTPNLTLMTLDLYAKPLLNVQAEKAAMIRAAEEHHIRTGRLDVTASALSGGNQQKLALARILERHPDVIVLDEPTRGVDVGAKREIYHLIHGLAAAGKAVLVISSELPELLGLCHRLLVMHEGRLVGNLSGAALNEHEVIQYVTGLKRDSGPQTSQEPPYVHA</sequence>
<dbReference type="PROSITE" id="PS50893">
    <property type="entry name" value="ABC_TRANSPORTER_2"/>
    <property type="match status" value="2"/>
</dbReference>
<dbReference type="Pfam" id="PF00005">
    <property type="entry name" value="ABC_tran"/>
    <property type="match status" value="2"/>
</dbReference>
<gene>
    <name evidence="6" type="ORF">ACFFLM_18250</name>
</gene>
<reference evidence="6 7" key="1">
    <citation type="submission" date="2024-09" db="EMBL/GenBank/DDBJ databases">
        <authorList>
            <person name="Sun Q."/>
            <person name="Mori K."/>
        </authorList>
    </citation>
    <scope>NUCLEOTIDE SEQUENCE [LARGE SCALE GENOMIC DNA]</scope>
    <source>
        <strain evidence="6 7">JCM 13503</strain>
    </source>
</reference>
<keyword evidence="3" id="KW-0547">Nucleotide-binding</keyword>
<evidence type="ECO:0000259" key="5">
    <source>
        <dbReference type="PROSITE" id="PS50893"/>
    </source>
</evidence>
<evidence type="ECO:0000256" key="4">
    <source>
        <dbReference type="ARBA" id="ARBA00022840"/>
    </source>
</evidence>
<dbReference type="EMBL" id="JBHLYR010000058">
    <property type="protein sequence ID" value="MFB9993899.1"/>
    <property type="molecule type" value="Genomic_DNA"/>
</dbReference>
<dbReference type="InterPro" id="IPR003439">
    <property type="entry name" value="ABC_transporter-like_ATP-bd"/>
</dbReference>
<feature type="domain" description="ABC transporter" evidence="5">
    <location>
        <begin position="263"/>
        <end position="504"/>
    </location>
</feature>
<accession>A0ABV6B2A7</accession>
<dbReference type="PANTHER" id="PTHR43790:SF9">
    <property type="entry name" value="GALACTOFURANOSE TRANSPORTER ATP-BINDING PROTEIN YTFR"/>
    <property type="match status" value="1"/>
</dbReference>
<dbReference type="Gene3D" id="3.40.50.300">
    <property type="entry name" value="P-loop containing nucleotide triphosphate hydrolases"/>
    <property type="match status" value="2"/>
</dbReference>
<keyword evidence="4 6" id="KW-0067">ATP-binding</keyword>